<evidence type="ECO:0000256" key="8">
    <source>
        <dbReference type="PROSITE-ProRule" id="PRU10052"/>
    </source>
</evidence>
<dbReference type="PANTHER" id="PTHR31375">
    <property type="match status" value="1"/>
</dbReference>
<dbReference type="Proteomes" id="UP000053555">
    <property type="component" value="Unassembled WGS sequence"/>
</dbReference>
<protein>
    <submittedName>
        <fullName evidence="10">Polygalacturonase</fullName>
        <ecNumber evidence="10">3.2.1.67</ecNumber>
    </submittedName>
</protein>
<dbReference type="GO" id="GO:0004650">
    <property type="term" value="F:polygalacturonase activity"/>
    <property type="evidence" value="ECO:0007669"/>
    <property type="project" value="InterPro"/>
</dbReference>
<dbReference type="GO" id="GO:0005975">
    <property type="term" value="P:carbohydrate metabolic process"/>
    <property type="evidence" value="ECO:0007669"/>
    <property type="project" value="InterPro"/>
</dbReference>
<accession>A0A0B2SJ99</accession>
<name>A0A0B2SJ99_GLYSO</name>
<dbReference type="GO" id="GO:0047911">
    <property type="term" value="F:galacturan 1,4-alpha-galacturonidase activity"/>
    <property type="evidence" value="ECO:0007669"/>
    <property type="project" value="UniProtKB-EC"/>
</dbReference>
<organism evidence="10">
    <name type="scientific">Glycine soja</name>
    <name type="common">Wild soybean</name>
    <dbReference type="NCBI Taxonomy" id="3848"/>
    <lineage>
        <taxon>Eukaryota</taxon>
        <taxon>Viridiplantae</taxon>
        <taxon>Streptophyta</taxon>
        <taxon>Embryophyta</taxon>
        <taxon>Tracheophyta</taxon>
        <taxon>Spermatophyta</taxon>
        <taxon>Magnoliopsida</taxon>
        <taxon>eudicotyledons</taxon>
        <taxon>Gunneridae</taxon>
        <taxon>Pentapetalae</taxon>
        <taxon>rosids</taxon>
        <taxon>fabids</taxon>
        <taxon>Fabales</taxon>
        <taxon>Fabaceae</taxon>
        <taxon>Papilionoideae</taxon>
        <taxon>50 kb inversion clade</taxon>
        <taxon>NPAAA clade</taxon>
        <taxon>indigoferoid/millettioid clade</taxon>
        <taxon>Phaseoleae</taxon>
        <taxon>Glycine</taxon>
        <taxon>Glycine subgen. Soja</taxon>
    </lineage>
</organism>
<evidence type="ECO:0000256" key="6">
    <source>
        <dbReference type="ARBA" id="ARBA00023295"/>
    </source>
</evidence>
<keyword evidence="5 9" id="KW-0378">Hydrolase</keyword>
<feature type="active site" evidence="8">
    <location>
        <position position="147"/>
    </location>
</feature>
<keyword evidence="4" id="KW-0964">Secreted</keyword>
<evidence type="ECO:0000256" key="3">
    <source>
        <dbReference type="ARBA" id="ARBA00022512"/>
    </source>
</evidence>
<dbReference type="EC" id="3.2.1.67" evidence="10"/>
<dbReference type="InterPro" id="IPR000743">
    <property type="entry name" value="Glyco_hydro_28"/>
</dbReference>
<dbReference type="InterPro" id="IPR011050">
    <property type="entry name" value="Pectin_lyase_fold/virulence"/>
</dbReference>
<evidence type="ECO:0000256" key="9">
    <source>
        <dbReference type="RuleBase" id="RU361169"/>
    </source>
</evidence>
<evidence type="ECO:0000256" key="5">
    <source>
        <dbReference type="ARBA" id="ARBA00022801"/>
    </source>
</evidence>
<keyword evidence="3" id="KW-0134">Cell wall</keyword>
<reference evidence="10" key="1">
    <citation type="submission" date="2014-07" db="EMBL/GenBank/DDBJ databases">
        <title>Identification of a novel salt tolerance gene in wild soybean by whole-genome sequencing.</title>
        <authorList>
            <person name="Lam H.-M."/>
            <person name="Qi X."/>
            <person name="Li M.-W."/>
            <person name="Liu X."/>
            <person name="Xie M."/>
            <person name="Ni M."/>
            <person name="Xu X."/>
        </authorList>
    </citation>
    <scope>NUCLEOTIDE SEQUENCE [LARGE SCALE GENOMIC DNA]</scope>
    <source>
        <tissue evidence="10">Root</tissue>
    </source>
</reference>
<comment type="subcellular location">
    <subcellularLocation>
        <location evidence="1">Secreted</location>
        <location evidence="1">Cell wall</location>
    </subcellularLocation>
</comment>
<sequence length="298" mass="31345">SAWTQACASPTAVKIVIPAGTYQMGAVDVKGPCKAPIEVQVDGTIQAPANPTDLKAAHQWFVVQYVNSFTLSGKGVFDGQGATAWKQNDCTTNKNCKMLCMPTKPHIGRSTDVKILNTNIATGDDCVSLGDGCKNITVQNVNCGPGHGISVGSLGKYDSEEPVAGFLVKNCTLNGTDNGVRIKTWPNTPGAITITDMHFEDLTMNNVTNPIIIDQEYCPWNQCSKQNPSKIKISKVSFKNIKGTSGSQEGVVLVCSSGVPCEGVEMADIDLTFNGAAATAKCANVKPTITGKAPTCAA</sequence>
<gene>
    <name evidence="10" type="ORF">glysoja_050108</name>
</gene>
<dbReference type="Gene3D" id="2.160.20.10">
    <property type="entry name" value="Single-stranded right-handed beta-helix, Pectin lyase-like"/>
    <property type="match status" value="2"/>
</dbReference>
<evidence type="ECO:0000256" key="4">
    <source>
        <dbReference type="ARBA" id="ARBA00022525"/>
    </source>
</evidence>
<comment type="similarity">
    <text evidence="2 9">Belongs to the glycosyl hydrolase 28 family.</text>
</comment>
<dbReference type="PROSITE" id="PS00502">
    <property type="entry name" value="POLYGALACTURONASE"/>
    <property type="match status" value="1"/>
</dbReference>
<evidence type="ECO:0000256" key="7">
    <source>
        <dbReference type="ARBA" id="ARBA00023316"/>
    </source>
</evidence>
<dbReference type="Pfam" id="PF00295">
    <property type="entry name" value="Glyco_hydro_28"/>
    <property type="match status" value="2"/>
</dbReference>
<dbReference type="GO" id="GO:0071555">
    <property type="term" value="P:cell wall organization"/>
    <property type="evidence" value="ECO:0007669"/>
    <property type="project" value="UniProtKB-KW"/>
</dbReference>
<feature type="non-terminal residue" evidence="10">
    <location>
        <position position="1"/>
    </location>
</feature>
<evidence type="ECO:0000256" key="2">
    <source>
        <dbReference type="ARBA" id="ARBA00008834"/>
    </source>
</evidence>
<dbReference type="EMBL" id="KN642726">
    <property type="protein sequence ID" value="KHN44923.1"/>
    <property type="molecule type" value="Genomic_DNA"/>
</dbReference>
<dbReference type="SUPFAM" id="SSF51126">
    <property type="entry name" value="Pectin lyase-like"/>
    <property type="match status" value="1"/>
</dbReference>
<proteinExistence type="inferred from homology"/>
<keyword evidence="7" id="KW-0961">Cell wall biogenesis/degradation</keyword>
<dbReference type="InterPro" id="IPR012334">
    <property type="entry name" value="Pectin_lyas_fold"/>
</dbReference>
<evidence type="ECO:0000256" key="1">
    <source>
        <dbReference type="ARBA" id="ARBA00004191"/>
    </source>
</evidence>
<dbReference type="AlphaFoldDB" id="A0A0B2SJ99"/>
<keyword evidence="6 9" id="KW-0326">Glycosidase</keyword>
<evidence type="ECO:0000313" key="10">
    <source>
        <dbReference type="EMBL" id="KHN44923.1"/>
    </source>
</evidence>